<dbReference type="Gene3D" id="1.10.287.1270">
    <property type="match status" value="1"/>
</dbReference>
<comment type="similarity">
    <text evidence="1 8">Belongs to the protein kinase superfamily. AGC Ser/Thr protein kinase family. GPRK subfamily.</text>
</comment>
<dbReference type="Pfam" id="PF00169">
    <property type="entry name" value="PH"/>
    <property type="match status" value="1"/>
</dbReference>
<dbReference type="GO" id="GO:0001664">
    <property type="term" value="F:G protein-coupled receptor binding"/>
    <property type="evidence" value="ECO:0007669"/>
    <property type="project" value="TreeGrafter"/>
</dbReference>
<dbReference type="PANTHER" id="PTHR24355">
    <property type="entry name" value="G PROTEIN-COUPLED RECEPTOR KINASE/RIBOSOMAL PROTEIN S6 KINASE"/>
    <property type="match status" value="1"/>
</dbReference>
<evidence type="ECO:0000256" key="2">
    <source>
        <dbReference type="ARBA" id="ARBA00022527"/>
    </source>
</evidence>
<dbReference type="InterPro" id="IPR000719">
    <property type="entry name" value="Prot_kinase_dom"/>
</dbReference>
<dbReference type="InterPro" id="IPR016137">
    <property type="entry name" value="RGS"/>
</dbReference>
<dbReference type="Pfam" id="PF00069">
    <property type="entry name" value="Pkinase"/>
    <property type="match status" value="1"/>
</dbReference>
<evidence type="ECO:0000256" key="1">
    <source>
        <dbReference type="ARBA" id="ARBA00009793"/>
    </source>
</evidence>
<evidence type="ECO:0000259" key="12">
    <source>
        <dbReference type="PROSITE" id="PS51285"/>
    </source>
</evidence>
<evidence type="ECO:0000256" key="8">
    <source>
        <dbReference type="RuleBase" id="RU000308"/>
    </source>
</evidence>
<dbReference type="GO" id="GO:0007186">
    <property type="term" value="P:G protein-coupled receptor signaling pathway"/>
    <property type="evidence" value="ECO:0007669"/>
    <property type="project" value="TreeGrafter"/>
</dbReference>
<evidence type="ECO:0000259" key="11">
    <source>
        <dbReference type="PROSITE" id="PS50132"/>
    </source>
</evidence>
<dbReference type="InterPro" id="IPR017441">
    <property type="entry name" value="Protein_kinase_ATP_BS"/>
</dbReference>
<dbReference type="SMART" id="SM00233">
    <property type="entry name" value="PH"/>
    <property type="match status" value="1"/>
</dbReference>
<dbReference type="OMA" id="XDCPFIV"/>
<keyword evidence="3 8" id="KW-0808">Transferase</keyword>
<evidence type="ECO:0000256" key="3">
    <source>
        <dbReference type="ARBA" id="ARBA00022679"/>
    </source>
</evidence>
<feature type="domain" description="Protein kinase" evidence="10">
    <location>
        <begin position="1"/>
        <end position="376"/>
    </location>
</feature>
<dbReference type="InterPro" id="IPR011009">
    <property type="entry name" value="Kinase-like_dom_sf"/>
</dbReference>
<evidence type="ECO:0000313" key="13">
    <source>
        <dbReference type="EMBL" id="AFK83792.1"/>
    </source>
</evidence>
<dbReference type="Gene3D" id="3.30.200.20">
    <property type="entry name" value="Phosphorylase Kinase, domain 1"/>
    <property type="match status" value="1"/>
</dbReference>
<dbReference type="SMART" id="SM00315">
    <property type="entry name" value="RGS"/>
    <property type="match status" value="1"/>
</dbReference>
<dbReference type="InterPro" id="IPR000961">
    <property type="entry name" value="AGC-kinase_C"/>
</dbReference>
<keyword evidence="6 7" id="KW-0067">ATP-binding</keyword>
<dbReference type="AlphaFoldDB" id="K9LK35"/>
<dbReference type="HOGENOM" id="CLU_000288_63_41_1"/>
<dbReference type="PANTHER" id="PTHR24355:SF18">
    <property type="entry name" value="G PROTEIN-COUPLED RECEPTOR KINASE"/>
    <property type="match status" value="1"/>
</dbReference>
<dbReference type="Gene3D" id="2.30.29.30">
    <property type="entry name" value="Pleckstrin-homology domain (PH domain)/Phosphotyrosine-binding domain (PTB)"/>
    <property type="match status" value="1"/>
</dbReference>
<dbReference type="SUPFAM" id="SSF48097">
    <property type="entry name" value="Regulator of G-protein signaling, RGS"/>
    <property type="match status" value="1"/>
</dbReference>
<organism evidence="13">
    <name type="scientific">Mnemiopsis leidyi</name>
    <name type="common">Sea walnut</name>
    <name type="synonym">Warty comb jellyfish</name>
    <dbReference type="NCBI Taxonomy" id="27923"/>
    <lineage>
        <taxon>Eukaryota</taxon>
        <taxon>Metazoa</taxon>
        <taxon>Ctenophora</taxon>
        <taxon>Tentaculata</taxon>
        <taxon>Lobata</taxon>
        <taxon>Bolinopsidae</taxon>
        <taxon>Mnemiopsis</taxon>
    </lineage>
</organism>
<dbReference type="PRINTS" id="PR00717">
    <property type="entry name" value="GPCRKINASE"/>
</dbReference>
<dbReference type="GO" id="GO:0005524">
    <property type="term" value="F:ATP binding"/>
    <property type="evidence" value="ECO:0007669"/>
    <property type="project" value="UniProtKB-UniRule"/>
</dbReference>
<feature type="domain" description="RGS" evidence="11">
    <location>
        <begin position="54"/>
        <end position="178"/>
    </location>
</feature>
<evidence type="ECO:0000256" key="6">
    <source>
        <dbReference type="ARBA" id="ARBA00022840"/>
    </source>
</evidence>
<dbReference type="SUPFAM" id="SSF50729">
    <property type="entry name" value="PH domain-like"/>
    <property type="match status" value="1"/>
</dbReference>
<name>K9LK35_MNELE</name>
<evidence type="ECO:0000256" key="5">
    <source>
        <dbReference type="ARBA" id="ARBA00022777"/>
    </source>
</evidence>
<feature type="domain" description="AGC-kinase C-terminal" evidence="12">
    <location>
        <begin position="377"/>
        <end position="444"/>
    </location>
</feature>
<dbReference type="InterPro" id="IPR011993">
    <property type="entry name" value="PH-like_dom_sf"/>
</dbReference>
<protein>
    <recommendedName>
        <fullName evidence="8">G protein-coupled receptor kinase</fullName>
        <ecNumber evidence="8">2.7.11.-</ecNumber>
    </recommendedName>
</protein>
<dbReference type="GO" id="GO:0009966">
    <property type="term" value="P:regulation of signal transduction"/>
    <property type="evidence" value="ECO:0007669"/>
    <property type="project" value="TreeGrafter"/>
</dbReference>
<dbReference type="SUPFAM" id="SSF56112">
    <property type="entry name" value="Protein kinase-like (PK-like)"/>
    <property type="match status" value="1"/>
</dbReference>
<proteinExistence type="inferred from homology"/>
<dbReference type="Gene3D" id="1.10.167.10">
    <property type="entry name" value="Regulator of G-protein Signalling 4, domain 2"/>
    <property type="match status" value="1"/>
</dbReference>
<evidence type="ECO:0000259" key="9">
    <source>
        <dbReference type="PROSITE" id="PS50003"/>
    </source>
</evidence>
<evidence type="ECO:0000256" key="7">
    <source>
        <dbReference type="PROSITE-ProRule" id="PRU10141"/>
    </source>
</evidence>
<dbReference type="PROSITE" id="PS50011">
    <property type="entry name" value="PROTEIN_KINASE_DOM"/>
    <property type="match status" value="1"/>
</dbReference>
<feature type="domain" description="PH" evidence="9">
    <location>
        <begin position="475"/>
        <end position="574"/>
    </location>
</feature>
<evidence type="ECO:0000259" key="10">
    <source>
        <dbReference type="PROSITE" id="PS50011"/>
    </source>
</evidence>
<dbReference type="EMBL" id="JQ724650">
    <property type="protein sequence ID" value="AFK83792.1"/>
    <property type="molecule type" value="Genomic_DNA"/>
</dbReference>
<dbReference type="SMART" id="SM00220">
    <property type="entry name" value="S_TKc"/>
    <property type="match status" value="1"/>
</dbReference>
<dbReference type="EC" id="2.7.11.-" evidence="8"/>
<keyword evidence="5 8" id="KW-0418">Kinase</keyword>
<dbReference type="Pfam" id="PF00615">
    <property type="entry name" value="RGS"/>
    <property type="match status" value="1"/>
</dbReference>
<dbReference type="InterPro" id="IPR001849">
    <property type="entry name" value="PH_domain"/>
</dbReference>
<dbReference type="PROSITE" id="PS51285">
    <property type="entry name" value="AGC_KINASE_CTER"/>
    <property type="match status" value="1"/>
</dbReference>
<keyword evidence="4 7" id="KW-0547">Nucleotide-binding</keyword>
<accession>K9LK35</accession>
<dbReference type="InterPro" id="IPR000239">
    <property type="entry name" value="GPCR_kinase"/>
</dbReference>
<dbReference type="PROSITE" id="PS50132">
    <property type="entry name" value="RGS"/>
    <property type="match status" value="1"/>
</dbReference>
<keyword evidence="2 8" id="KW-0723">Serine/threonine-protein kinase</keyword>
<dbReference type="GO" id="GO:0004703">
    <property type="term" value="F:G protein-coupled receptor kinase activity"/>
    <property type="evidence" value="ECO:0007669"/>
    <property type="project" value="InterPro"/>
</dbReference>
<reference evidence="13" key="1">
    <citation type="journal article" date="2012" name="BMC Biol.">
        <title>Genomic organization, evolution, and expression of photoprotein and opsin genes in Mnemiopsis leidyi: a new view of ctenophore photocytes.</title>
        <authorList>
            <person name="Schnitzler C.E."/>
            <person name="Pang K."/>
            <person name="Powers M.L."/>
            <person name="Reitzel A.M."/>
            <person name="Ryan J.F."/>
            <person name="Simmons D."/>
            <person name="Tada T."/>
            <person name="Park M."/>
            <person name="Gupta J."/>
            <person name="Brooks S.Y."/>
            <person name="Blakesley R.W."/>
            <person name="Yokoyama S."/>
            <person name="Haddock S.H."/>
            <person name="Martindale M.Q."/>
            <person name="Baxevanis A.D."/>
        </authorList>
    </citation>
    <scope>NUCLEOTIDE SEQUENCE</scope>
</reference>
<dbReference type="InterPro" id="IPR036305">
    <property type="entry name" value="RGS_sf"/>
</dbReference>
<feature type="binding site" evidence="7">
    <location>
        <position position="223"/>
    </location>
    <ligand>
        <name>ATP</name>
        <dbReference type="ChEBI" id="CHEBI:30616"/>
    </ligand>
</feature>
<gene>
    <name evidence="13" type="primary">ML04904a</name>
</gene>
<dbReference type="PROSITE" id="PS00107">
    <property type="entry name" value="PROTEIN_KINASE_ATP"/>
    <property type="match status" value="1"/>
</dbReference>
<evidence type="ECO:0000256" key="4">
    <source>
        <dbReference type="ARBA" id="ARBA00022741"/>
    </source>
</evidence>
<dbReference type="Gene3D" id="1.10.510.10">
    <property type="entry name" value="Transferase(Phosphotransferase) domain 1"/>
    <property type="match status" value="1"/>
</dbReference>
<dbReference type="InterPro" id="IPR044926">
    <property type="entry name" value="RGS_subdomain_2"/>
</dbReference>
<sequence length="654" mass="75390">MADLEAVLADVSYLMAMEKSRNEPYKRSTKKVQLPDPSCRDVTYKYLQEKTQISFDHLFNERIGYNIFKQFIMNGGSGDPGSEKALLFLEKIKDYQEMDSNALRKPAAKAIFDEFIMPDLLARDHPYDIEDAEEVRASLANDETSHDLFDKYGVSIKDMMLEHEYPSFVDSTYYTRYLQWKSLEINTRVKIEDFSLHRIIGRGGFGEVYGCRKVDTGRMYAMKCLYKKRIKMKQGERMAVNERDILARVDTPFIVCLNYAFQTTDRLCFILDLMNGTHGYMAPEVIEKGSYDSSADWFSLGCMLMKLLNGRCPFRPPKCKEKSTIDNLTLTMNVEFPDTFSPELKDMLGKLLERKPDRRLGCQGRGAEEVKSHAFFSALDWNAASKVKLTPPVVPPKGEVNAADAFDIGNFNEDDTKGIKLTKEDDDQYKNFDIFLPDRWQKEITETIFETVNQEADRIENKKPKRSASVDLSGDCILQGYLLKLGGPFLTQWQKKYFHLFPNRLEWRAEPSTLANNLITMDDLVSVRECSYKTYDKCICLELCRNKKSSDIYLRTENEIEFDQWFKHLSATLEQAVQMLKRGGKMLRSVNSSEETRASLRHGLGMMAGLSPLSEGSEFRCFVFAVFLMVVRPLLGKTHRDLTGHYKKAFRTHF</sequence>
<dbReference type="PROSITE" id="PS50003">
    <property type="entry name" value="PH_DOMAIN"/>
    <property type="match status" value="1"/>
</dbReference>